<dbReference type="Proteomes" id="UP000266841">
    <property type="component" value="Unassembled WGS sequence"/>
</dbReference>
<name>K0S5P7_THAOC</name>
<gene>
    <name evidence="1" type="ORF">THAOC_23960</name>
</gene>
<evidence type="ECO:0000313" key="2">
    <source>
        <dbReference type="Proteomes" id="UP000266841"/>
    </source>
</evidence>
<accession>K0S5P7</accession>
<dbReference type="EMBL" id="AGNL01032154">
    <property type="protein sequence ID" value="EJK56201.1"/>
    <property type="molecule type" value="Genomic_DNA"/>
</dbReference>
<proteinExistence type="predicted"/>
<keyword evidence="2" id="KW-1185">Reference proteome</keyword>
<dbReference type="AlphaFoldDB" id="K0S5P7"/>
<sequence length="98" mass="10137">MMVKLIVWELSVSLDPKLFDSFLQSSLTLVADPLGESAPPSVTSTTATPVVPATISADDIGDVQPPSSDLGIHSPEGVNDIAALAVPAPERVTTDRIG</sequence>
<reference evidence="1 2" key="1">
    <citation type="journal article" date="2012" name="Genome Biol.">
        <title>Genome and low-iron response of an oceanic diatom adapted to chronic iron limitation.</title>
        <authorList>
            <person name="Lommer M."/>
            <person name="Specht M."/>
            <person name="Roy A.S."/>
            <person name="Kraemer L."/>
            <person name="Andreson R."/>
            <person name="Gutowska M.A."/>
            <person name="Wolf J."/>
            <person name="Bergner S.V."/>
            <person name="Schilhabel M.B."/>
            <person name="Klostermeier U.C."/>
            <person name="Beiko R.G."/>
            <person name="Rosenstiel P."/>
            <person name="Hippler M."/>
            <person name="Laroche J."/>
        </authorList>
    </citation>
    <scope>NUCLEOTIDE SEQUENCE [LARGE SCALE GENOMIC DNA]</scope>
    <source>
        <strain evidence="1 2">CCMP1005</strain>
    </source>
</reference>
<comment type="caution">
    <text evidence="1">The sequence shown here is derived from an EMBL/GenBank/DDBJ whole genome shotgun (WGS) entry which is preliminary data.</text>
</comment>
<evidence type="ECO:0000313" key="1">
    <source>
        <dbReference type="EMBL" id="EJK56201.1"/>
    </source>
</evidence>
<protein>
    <submittedName>
        <fullName evidence="1">Uncharacterized protein</fullName>
    </submittedName>
</protein>
<feature type="non-terminal residue" evidence="1">
    <location>
        <position position="98"/>
    </location>
</feature>
<organism evidence="1 2">
    <name type="scientific">Thalassiosira oceanica</name>
    <name type="common">Marine diatom</name>
    <dbReference type="NCBI Taxonomy" id="159749"/>
    <lineage>
        <taxon>Eukaryota</taxon>
        <taxon>Sar</taxon>
        <taxon>Stramenopiles</taxon>
        <taxon>Ochrophyta</taxon>
        <taxon>Bacillariophyta</taxon>
        <taxon>Coscinodiscophyceae</taxon>
        <taxon>Thalassiosirophycidae</taxon>
        <taxon>Thalassiosirales</taxon>
        <taxon>Thalassiosiraceae</taxon>
        <taxon>Thalassiosira</taxon>
    </lineage>
</organism>